<dbReference type="Proteomes" id="UP000095281">
    <property type="component" value="Unplaced"/>
</dbReference>
<evidence type="ECO:0000256" key="5">
    <source>
        <dbReference type="ARBA" id="ARBA00023274"/>
    </source>
</evidence>
<dbReference type="Pfam" id="PF05047">
    <property type="entry name" value="L51_S25_CI-B8"/>
    <property type="match status" value="1"/>
</dbReference>
<evidence type="ECO:0000313" key="10">
    <source>
        <dbReference type="WBParaSite" id="MhA1_Contig990.frz3.gene19"/>
    </source>
</evidence>
<evidence type="ECO:0000256" key="1">
    <source>
        <dbReference type="ARBA" id="ARBA00004173"/>
    </source>
</evidence>
<evidence type="ECO:0000256" key="2">
    <source>
        <dbReference type="ARBA" id="ARBA00008046"/>
    </source>
</evidence>
<dbReference type="GO" id="GO:1990904">
    <property type="term" value="C:ribonucleoprotein complex"/>
    <property type="evidence" value="ECO:0007669"/>
    <property type="project" value="UniProtKB-KW"/>
</dbReference>
<sequence length="197" mass="23129">MPFMRGVMPLRRTYYYMEQGKIIFRNEVKIFTIGYHKRPNEAQKGASDFVYWHWTQLLFKNPAIQFVKHDNISIAPFAIAFLGDGREVPFDLEWMTYQEIGEVLRKTLGKTSLVRKAEELERMANCHPADFGENCQRQCICEVQGQQPCTSLIYAPKHILDSWRRDHENYNPEGLTLYPKNKFVDPDLVERDPPGQQ</sequence>
<dbReference type="OMA" id="FCICEVP"/>
<accession>A0A1I8C1T0</accession>
<dbReference type="SUPFAM" id="SSF52833">
    <property type="entry name" value="Thioredoxin-like"/>
    <property type="match status" value="1"/>
</dbReference>
<keyword evidence="5" id="KW-0687">Ribonucleoprotein</keyword>
<keyword evidence="3" id="KW-0689">Ribosomal protein</keyword>
<evidence type="ECO:0000259" key="8">
    <source>
        <dbReference type="SMART" id="SM00916"/>
    </source>
</evidence>
<evidence type="ECO:0000256" key="6">
    <source>
        <dbReference type="ARBA" id="ARBA00035139"/>
    </source>
</evidence>
<comment type="similarity">
    <text evidence="2">Belongs to the mitochondrion-specific ribosomal protein mS25 family.</text>
</comment>
<evidence type="ECO:0000256" key="3">
    <source>
        <dbReference type="ARBA" id="ARBA00022980"/>
    </source>
</evidence>
<dbReference type="InterPro" id="IPR036249">
    <property type="entry name" value="Thioredoxin-like_sf"/>
</dbReference>
<dbReference type="WBParaSite" id="MhA1_Contig990.frz3.gene19">
    <property type="protein sequence ID" value="MhA1_Contig990.frz3.gene19"/>
    <property type="gene ID" value="MhA1_Contig990.frz3.gene19"/>
</dbReference>
<dbReference type="GO" id="GO:0003735">
    <property type="term" value="F:structural constituent of ribosome"/>
    <property type="evidence" value="ECO:0007669"/>
    <property type="project" value="InterPro"/>
</dbReference>
<evidence type="ECO:0000256" key="4">
    <source>
        <dbReference type="ARBA" id="ARBA00023128"/>
    </source>
</evidence>
<keyword evidence="9" id="KW-1185">Reference proteome</keyword>
<dbReference type="SMART" id="SM00916">
    <property type="entry name" value="L51_S25_CI-B8"/>
    <property type="match status" value="1"/>
</dbReference>
<dbReference type="PANTHER" id="PTHR13274">
    <property type="entry name" value="MITOCHONDRIAL RIBOSOMAL PROTEIN S25"/>
    <property type="match status" value="1"/>
</dbReference>
<dbReference type="InterPro" id="IPR040049">
    <property type="entry name" value="Ribosomal_mS25/mL61"/>
</dbReference>
<organism evidence="9 10">
    <name type="scientific">Meloidogyne hapla</name>
    <name type="common">Root-knot nematode worm</name>
    <dbReference type="NCBI Taxonomy" id="6305"/>
    <lineage>
        <taxon>Eukaryota</taxon>
        <taxon>Metazoa</taxon>
        <taxon>Ecdysozoa</taxon>
        <taxon>Nematoda</taxon>
        <taxon>Chromadorea</taxon>
        <taxon>Rhabditida</taxon>
        <taxon>Tylenchina</taxon>
        <taxon>Tylenchomorpha</taxon>
        <taxon>Tylenchoidea</taxon>
        <taxon>Meloidogynidae</taxon>
        <taxon>Meloidogyninae</taxon>
        <taxon>Meloidogyne</taxon>
    </lineage>
</organism>
<proteinExistence type="inferred from homology"/>
<keyword evidence="4" id="KW-0496">Mitochondrion</keyword>
<name>A0A1I8C1T0_MELHA</name>
<dbReference type="GO" id="GO:0005840">
    <property type="term" value="C:ribosome"/>
    <property type="evidence" value="ECO:0007669"/>
    <property type="project" value="UniProtKB-KW"/>
</dbReference>
<evidence type="ECO:0000256" key="7">
    <source>
        <dbReference type="ARBA" id="ARBA00035369"/>
    </source>
</evidence>
<protein>
    <recommendedName>
        <fullName evidence="6">Small ribosomal subunit protein mS25</fullName>
    </recommendedName>
    <alternativeName>
        <fullName evidence="7">28S ribosomal protein S25, mitochondrial</fullName>
    </alternativeName>
</protein>
<dbReference type="GO" id="GO:0005739">
    <property type="term" value="C:mitochondrion"/>
    <property type="evidence" value="ECO:0007669"/>
    <property type="project" value="UniProtKB-SubCell"/>
</dbReference>
<evidence type="ECO:0000313" key="9">
    <source>
        <dbReference type="Proteomes" id="UP000095281"/>
    </source>
</evidence>
<feature type="domain" description="Ribosomal protein/NADH dehydrogenase" evidence="8">
    <location>
        <begin position="38"/>
        <end position="111"/>
    </location>
</feature>
<reference evidence="10" key="1">
    <citation type="submission" date="2016-11" db="UniProtKB">
        <authorList>
            <consortium name="WormBaseParasite"/>
        </authorList>
    </citation>
    <scope>IDENTIFICATION</scope>
</reference>
<comment type="subcellular location">
    <subcellularLocation>
        <location evidence="1">Mitochondrion</location>
    </subcellularLocation>
</comment>
<dbReference type="AlphaFoldDB" id="A0A1I8C1T0"/>
<dbReference type="PANTHER" id="PTHR13274:SF2">
    <property type="entry name" value="SMALL RIBOSOMAL SUBUNIT PROTEIN MS25"/>
    <property type="match status" value="1"/>
</dbReference>
<dbReference type="InterPro" id="IPR007741">
    <property type="entry name" value="Ribosomal_mL43/mS25/NADH_DH"/>
</dbReference>